<evidence type="ECO:0000256" key="1">
    <source>
        <dbReference type="SAM" id="MobiDB-lite"/>
    </source>
</evidence>
<keyword evidence="3" id="KW-1185">Reference proteome</keyword>
<reference evidence="2 3" key="1">
    <citation type="submission" date="2018-11" db="EMBL/GenBank/DDBJ databases">
        <authorList>
            <consortium name="Pathogen Informatics"/>
        </authorList>
    </citation>
    <scope>NUCLEOTIDE SEQUENCE [LARGE SCALE GENOMIC DNA]</scope>
</reference>
<dbReference type="Proteomes" id="UP000281553">
    <property type="component" value="Unassembled WGS sequence"/>
</dbReference>
<protein>
    <submittedName>
        <fullName evidence="2">Uncharacterized protein</fullName>
    </submittedName>
</protein>
<proteinExistence type="predicted"/>
<name>A0A3P7N6S7_DIBLA</name>
<evidence type="ECO:0000313" key="3">
    <source>
        <dbReference type="Proteomes" id="UP000281553"/>
    </source>
</evidence>
<feature type="region of interest" description="Disordered" evidence="1">
    <location>
        <begin position="1"/>
        <end position="46"/>
    </location>
</feature>
<evidence type="ECO:0000313" key="2">
    <source>
        <dbReference type="EMBL" id="VDN35500.1"/>
    </source>
</evidence>
<gene>
    <name evidence="2" type="ORF">DILT_LOCUS16792</name>
</gene>
<feature type="compositionally biased region" description="Polar residues" evidence="1">
    <location>
        <begin position="18"/>
        <end position="27"/>
    </location>
</feature>
<dbReference type="AlphaFoldDB" id="A0A3P7N6S7"/>
<sequence length="74" mass="8476">MVMVRRANNHTWMPSDRPQAQISQLPCTRSPTPRRRISSANWATSIQSTQPRSPVCWNLTRTSTRSLSPLRCPN</sequence>
<accession>A0A3P7N6S7</accession>
<organism evidence="2 3">
    <name type="scientific">Dibothriocephalus latus</name>
    <name type="common">Fish tapeworm</name>
    <name type="synonym">Diphyllobothrium latum</name>
    <dbReference type="NCBI Taxonomy" id="60516"/>
    <lineage>
        <taxon>Eukaryota</taxon>
        <taxon>Metazoa</taxon>
        <taxon>Spiralia</taxon>
        <taxon>Lophotrochozoa</taxon>
        <taxon>Platyhelminthes</taxon>
        <taxon>Cestoda</taxon>
        <taxon>Eucestoda</taxon>
        <taxon>Diphyllobothriidea</taxon>
        <taxon>Diphyllobothriidae</taxon>
        <taxon>Dibothriocephalus</taxon>
    </lineage>
</organism>
<dbReference type="EMBL" id="UYRU01087182">
    <property type="protein sequence ID" value="VDN35500.1"/>
    <property type="molecule type" value="Genomic_DNA"/>
</dbReference>